<dbReference type="InterPro" id="IPR026124">
    <property type="entry name" value="Sperm-assoc_Ag8"/>
</dbReference>
<organism evidence="2 3">
    <name type="scientific">Poecilia reticulata</name>
    <name type="common">Guppy</name>
    <name type="synonym">Acanthophacelus reticulatus</name>
    <dbReference type="NCBI Taxonomy" id="8081"/>
    <lineage>
        <taxon>Eukaryota</taxon>
        <taxon>Metazoa</taxon>
        <taxon>Chordata</taxon>
        <taxon>Craniata</taxon>
        <taxon>Vertebrata</taxon>
        <taxon>Euteleostomi</taxon>
        <taxon>Actinopterygii</taxon>
        <taxon>Neopterygii</taxon>
        <taxon>Teleostei</taxon>
        <taxon>Neoteleostei</taxon>
        <taxon>Acanthomorphata</taxon>
        <taxon>Ovalentaria</taxon>
        <taxon>Atherinomorphae</taxon>
        <taxon>Cyprinodontiformes</taxon>
        <taxon>Poeciliidae</taxon>
        <taxon>Poeciliinae</taxon>
        <taxon>Poecilia</taxon>
    </lineage>
</organism>
<dbReference type="GO" id="GO:0045944">
    <property type="term" value="P:positive regulation of transcription by RNA polymerase II"/>
    <property type="evidence" value="ECO:0007669"/>
    <property type="project" value="TreeGrafter"/>
</dbReference>
<dbReference type="OMA" id="EYCSTTQ"/>
<dbReference type="AlphaFoldDB" id="A0A3P9Q824"/>
<dbReference type="Ensembl" id="ENSPRET00000030299.1">
    <property type="protein sequence ID" value="ENSPREP00000029958.1"/>
    <property type="gene ID" value="ENSPREG00000020283.1"/>
</dbReference>
<dbReference type="GeneTree" id="ENSGT00640000091617"/>
<evidence type="ECO:0000313" key="2">
    <source>
        <dbReference type="Ensembl" id="ENSPREP00000029958.1"/>
    </source>
</evidence>
<feature type="region of interest" description="Disordered" evidence="1">
    <location>
        <begin position="159"/>
        <end position="183"/>
    </location>
</feature>
<evidence type="ECO:0000313" key="3">
    <source>
        <dbReference type="Proteomes" id="UP000242638"/>
    </source>
</evidence>
<dbReference type="GeneID" id="108166784"/>
<reference evidence="3" key="1">
    <citation type="submission" date="2013-11" db="EMBL/GenBank/DDBJ databases">
        <title>The genomic landscape of the Guanapo guppy.</title>
        <authorList>
            <person name="Kuenstner A."/>
            <person name="Dreyer C."/>
        </authorList>
    </citation>
    <scope>NUCLEOTIDE SEQUENCE</scope>
    <source>
        <strain evidence="3">Guanapo</strain>
    </source>
</reference>
<name>A0A3P9Q824_POERE</name>
<dbReference type="GO" id="GO:0008017">
    <property type="term" value="F:microtubule binding"/>
    <property type="evidence" value="ECO:0007669"/>
    <property type="project" value="InterPro"/>
</dbReference>
<keyword evidence="3" id="KW-1185">Reference proteome</keyword>
<dbReference type="STRING" id="8081.ENSPREP00000029958"/>
<dbReference type="Proteomes" id="UP000242638">
    <property type="component" value="Unassembled WGS sequence"/>
</dbReference>
<evidence type="ECO:0000256" key="1">
    <source>
        <dbReference type="SAM" id="MobiDB-lite"/>
    </source>
</evidence>
<dbReference type="OrthoDB" id="2120499at2759"/>
<reference evidence="2" key="3">
    <citation type="submission" date="2025-09" db="UniProtKB">
        <authorList>
            <consortium name="Ensembl"/>
        </authorList>
    </citation>
    <scope>IDENTIFICATION</scope>
    <source>
        <strain evidence="2">Guanapo</strain>
    </source>
</reference>
<dbReference type="PANTHER" id="PTHR15510:SF5">
    <property type="entry name" value="SPERM-ASSOCIATED ANTIGEN 8"/>
    <property type="match status" value="1"/>
</dbReference>
<dbReference type="KEGG" id="pret:108166784"/>
<accession>A0A3P9Q824</accession>
<proteinExistence type="predicted"/>
<reference evidence="2" key="2">
    <citation type="submission" date="2025-08" db="UniProtKB">
        <authorList>
            <consortium name="Ensembl"/>
        </authorList>
    </citation>
    <scope>IDENTIFICATION</scope>
    <source>
        <strain evidence="2">Guanapo</strain>
    </source>
</reference>
<dbReference type="RefSeq" id="XP_017163471.1">
    <property type="nucleotide sequence ID" value="XM_017307982.1"/>
</dbReference>
<dbReference type="Pfam" id="PF22584">
    <property type="entry name" value="CFAP143"/>
    <property type="match status" value="1"/>
</dbReference>
<dbReference type="Bgee" id="ENSPREG00000020283">
    <property type="expression patterns" value="Expressed in caudal fin and 1 other cell type or tissue"/>
</dbReference>
<sequence>MAEEEIRPRGILKDNWVEENAVAALNIDDKNESVRLNGHEELITINRGCKMETLSVFSTSYIPLKSPGLRVKGVRKELLEKHLSRMMREKILDELKPVEPELKPDYRTTQRCHFCAPGFFPSRPEASTDHNYRNEDAITFWSDNVQNIQRVSTFKNPNAPFKKSSQFSTRIQDRLDEEELPDD</sequence>
<dbReference type="GO" id="GO:0005737">
    <property type="term" value="C:cytoplasm"/>
    <property type="evidence" value="ECO:0007669"/>
    <property type="project" value="TreeGrafter"/>
</dbReference>
<dbReference type="CTD" id="26206"/>
<protein>
    <submittedName>
        <fullName evidence="2">Sperm-associated antigen 8-like</fullName>
    </submittedName>
</protein>
<dbReference type="GO" id="GO:0005634">
    <property type="term" value="C:nucleus"/>
    <property type="evidence" value="ECO:0007669"/>
    <property type="project" value="TreeGrafter"/>
</dbReference>
<dbReference type="PANTHER" id="PTHR15510">
    <property type="entry name" value="SPERM-ASSOCIATED ANTIGEN 8"/>
    <property type="match status" value="1"/>
</dbReference>